<dbReference type="NCBIfam" id="TIGR03534">
    <property type="entry name" value="RF_mod_PrmC"/>
    <property type="match status" value="1"/>
</dbReference>
<dbReference type="GO" id="GO:0003676">
    <property type="term" value="F:nucleic acid binding"/>
    <property type="evidence" value="ECO:0007669"/>
    <property type="project" value="InterPro"/>
</dbReference>
<dbReference type="Pfam" id="PF05175">
    <property type="entry name" value="MTS"/>
    <property type="match status" value="1"/>
</dbReference>
<dbReference type="PROSITE" id="PS00092">
    <property type="entry name" value="N6_MTASE"/>
    <property type="match status" value="1"/>
</dbReference>
<dbReference type="Gene3D" id="1.10.8.10">
    <property type="entry name" value="DNA helicase RuvA subunit, C-terminal domain"/>
    <property type="match status" value="1"/>
</dbReference>
<organism evidence="8 9">
    <name type="scientific">Inhella proteolytica</name>
    <dbReference type="NCBI Taxonomy" id="2795029"/>
    <lineage>
        <taxon>Bacteria</taxon>
        <taxon>Pseudomonadati</taxon>
        <taxon>Pseudomonadota</taxon>
        <taxon>Betaproteobacteria</taxon>
        <taxon>Burkholderiales</taxon>
        <taxon>Sphaerotilaceae</taxon>
        <taxon>Inhella</taxon>
    </lineage>
</organism>
<dbReference type="CDD" id="cd02440">
    <property type="entry name" value="AdoMet_MTases"/>
    <property type="match status" value="1"/>
</dbReference>
<dbReference type="Proteomes" id="UP000613266">
    <property type="component" value="Unassembled WGS sequence"/>
</dbReference>
<protein>
    <recommendedName>
        <fullName evidence="5">Release factor glutamine methyltransferase</fullName>
        <shortName evidence="5">RF MTase</shortName>
        <ecNumber evidence="5">2.1.1.297</ecNumber>
    </recommendedName>
    <alternativeName>
        <fullName evidence="5">N5-glutamine methyltransferase PrmC</fullName>
    </alternativeName>
    <alternativeName>
        <fullName evidence="5">Protein-(glutamine-N5) MTase PrmC</fullName>
    </alternativeName>
    <alternativeName>
        <fullName evidence="5">Protein-glutamine N-methyltransferase PrmC</fullName>
    </alternativeName>
</protein>
<dbReference type="InterPro" id="IPR050320">
    <property type="entry name" value="N5-glutamine_MTase"/>
</dbReference>
<comment type="caution">
    <text evidence="8">The sequence shown here is derived from an EMBL/GenBank/DDBJ whole genome shotgun (WGS) entry which is preliminary data.</text>
</comment>
<evidence type="ECO:0000256" key="5">
    <source>
        <dbReference type="HAMAP-Rule" id="MF_02126"/>
    </source>
</evidence>
<feature type="domain" description="Release factor glutamine methyltransferase N-terminal" evidence="7">
    <location>
        <begin position="5"/>
        <end position="69"/>
    </location>
</feature>
<evidence type="ECO:0000313" key="8">
    <source>
        <dbReference type="EMBL" id="MBH9575972.1"/>
    </source>
</evidence>
<keyword evidence="1 5" id="KW-0489">Methyltransferase</keyword>
<gene>
    <name evidence="5 8" type="primary">prmC</name>
    <name evidence="8" type="ORF">I7X39_03540</name>
</gene>
<dbReference type="InterPro" id="IPR004556">
    <property type="entry name" value="HemK-like"/>
</dbReference>
<dbReference type="InterPro" id="IPR019874">
    <property type="entry name" value="RF_methyltr_PrmC"/>
</dbReference>
<dbReference type="SUPFAM" id="SSF53335">
    <property type="entry name" value="S-adenosyl-L-methionine-dependent methyltransferases"/>
    <property type="match status" value="1"/>
</dbReference>
<evidence type="ECO:0000256" key="2">
    <source>
        <dbReference type="ARBA" id="ARBA00022679"/>
    </source>
</evidence>
<dbReference type="RefSeq" id="WP_198109591.1">
    <property type="nucleotide sequence ID" value="NZ_JAEDAK010000002.1"/>
</dbReference>
<dbReference type="InterPro" id="IPR029063">
    <property type="entry name" value="SAM-dependent_MTases_sf"/>
</dbReference>
<feature type="domain" description="Methyltransferase small" evidence="6">
    <location>
        <begin position="99"/>
        <end position="183"/>
    </location>
</feature>
<evidence type="ECO:0000256" key="1">
    <source>
        <dbReference type="ARBA" id="ARBA00022603"/>
    </source>
</evidence>
<accession>A0A931NCV1</accession>
<dbReference type="InterPro" id="IPR040758">
    <property type="entry name" value="PrmC_N"/>
</dbReference>
<evidence type="ECO:0000259" key="7">
    <source>
        <dbReference type="Pfam" id="PF17827"/>
    </source>
</evidence>
<sequence>MTIQEALQQAARLGIARLDAQLLLAHLLDRPREWLIAHDTEALPSELARQYLALLQQRADEVPLAYLTGQKEFHGLELNVNRATLVPRPDTETLVDWALELLPTEAPCTVLDLGTGSGCIALALKAARPQAQVSAVDRSTAALAQARTNGERLGLAVAWHEGSWFAPLVGQRFDLIVSNPPYIPADDPHLAALRHEPISALAAGADGLDDLRWICAQAPQHLNPGGWLLLEHGFDQADAVADLLRQAGFAPAQHRLDLAGHRRCTGARISLGA</sequence>
<dbReference type="PANTHER" id="PTHR18895">
    <property type="entry name" value="HEMK METHYLTRANSFERASE"/>
    <property type="match status" value="1"/>
</dbReference>
<dbReference type="PANTHER" id="PTHR18895:SF74">
    <property type="entry name" value="MTRF1L RELEASE FACTOR GLUTAMINE METHYLTRANSFERASE"/>
    <property type="match status" value="1"/>
</dbReference>
<comment type="function">
    <text evidence="5">Methylates the class 1 translation termination release factors RF1/PrfA and RF2/PrfB on the glutamine residue of the universally conserved GGQ motif.</text>
</comment>
<dbReference type="NCBIfam" id="TIGR00536">
    <property type="entry name" value="hemK_fam"/>
    <property type="match status" value="1"/>
</dbReference>
<dbReference type="EC" id="2.1.1.297" evidence="5"/>
<dbReference type="EMBL" id="JAEDAK010000002">
    <property type="protein sequence ID" value="MBH9575972.1"/>
    <property type="molecule type" value="Genomic_DNA"/>
</dbReference>
<feature type="binding site" evidence="5">
    <location>
        <begin position="114"/>
        <end position="118"/>
    </location>
    <ligand>
        <name>S-adenosyl-L-methionine</name>
        <dbReference type="ChEBI" id="CHEBI:59789"/>
    </ligand>
</feature>
<evidence type="ECO:0000313" key="9">
    <source>
        <dbReference type="Proteomes" id="UP000613266"/>
    </source>
</evidence>
<reference evidence="8" key="1">
    <citation type="submission" date="2020-12" db="EMBL/GenBank/DDBJ databases">
        <title>The genome sequence of Inhella sp. 1Y17.</title>
        <authorList>
            <person name="Liu Y."/>
        </authorList>
    </citation>
    <scope>NUCLEOTIDE SEQUENCE</scope>
    <source>
        <strain evidence="8">1Y17</strain>
    </source>
</reference>
<keyword evidence="9" id="KW-1185">Reference proteome</keyword>
<name>A0A931NCV1_9BURK</name>
<keyword evidence="2 5" id="KW-0808">Transferase</keyword>
<dbReference type="FunFam" id="3.40.50.150:FF:000053">
    <property type="entry name" value="Release factor glutamine methyltransferase"/>
    <property type="match status" value="1"/>
</dbReference>
<keyword evidence="3 5" id="KW-0949">S-adenosyl-L-methionine</keyword>
<dbReference type="AlphaFoldDB" id="A0A931NCV1"/>
<feature type="binding site" evidence="5">
    <location>
        <position position="137"/>
    </location>
    <ligand>
        <name>S-adenosyl-L-methionine</name>
        <dbReference type="ChEBI" id="CHEBI:59789"/>
    </ligand>
</feature>
<dbReference type="GO" id="GO:0032259">
    <property type="term" value="P:methylation"/>
    <property type="evidence" value="ECO:0007669"/>
    <property type="project" value="UniProtKB-KW"/>
</dbReference>
<dbReference type="HAMAP" id="MF_02126">
    <property type="entry name" value="RF_methyltr_PrmC"/>
    <property type="match status" value="1"/>
</dbReference>
<dbReference type="Gene3D" id="3.40.50.150">
    <property type="entry name" value="Vaccinia Virus protein VP39"/>
    <property type="match status" value="1"/>
</dbReference>
<feature type="binding site" evidence="5">
    <location>
        <position position="164"/>
    </location>
    <ligand>
        <name>S-adenosyl-L-methionine</name>
        <dbReference type="ChEBI" id="CHEBI:59789"/>
    </ligand>
</feature>
<feature type="binding site" evidence="5">
    <location>
        <begin position="179"/>
        <end position="182"/>
    </location>
    <ligand>
        <name>substrate</name>
    </ligand>
</feature>
<dbReference type="InterPro" id="IPR002052">
    <property type="entry name" value="DNA_methylase_N6_adenine_CS"/>
</dbReference>
<comment type="catalytic activity">
    <reaction evidence="4 5">
        <text>L-glutaminyl-[peptide chain release factor] + S-adenosyl-L-methionine = N(5)-methyl-L-glutaminyl-[peptide chain release factor] + S-adenosyl-L-homocysteine + H(+)</text>
        <dbReference type="Rhea" id="RHEA:42896"/>
        <dbReference type="Rhea" id="RHEA-COMP:10271"/>
        <dbReference type="Rhea" id="RHEA-COMP:10272"/>
        <dbReference type="ChEBI" id="CHEBI:15378"/>
        <dbReference type="ChEBI" id="CHEBI:30011"/>
        <dbReference type="ChEBI" id="CHEBI:57856"/>
        <dbReference type="ChEBI" id="CHEBI:59789"/>
        <dbReference type="ChEBI" id="CHEBI:61891"/>
        <dbReference type="EC" id="2.1.1.297"/>
    </reaction>
</comment>
<evidence type="ECO:0000259" key="6">
    <source>
        <dbReference type="Pfam" id="PF05175"/>
    </source>
</evidence>
<dbReference type="InterPro" id="IPR007848">
    <property type="entry name" value="Small_mtfrase_dom"/>
</dbReference>
<comment type="similarity">
    <text evidence="5">Belongs to the protein N5-glutamine methyltransferase family. PrmC subfamily.</text>
</comment>
<dbReference type="Pfam" id="PF17827">
    <property type="entry name" value="PrmC_N"/>
    <property type="match status" value="1"/>
</dbReference>
<evidence type="ECO:0000256" key="3">
    <source>
        <dbReference type="ARBA" id="ARBA00022691"/>
    </source>
</evidence>
<proteinExistence type="inferred from homology"/>
<dbReference type="GO" id="GO:0102559">
    <property type="term" value="F:peptide chain release factor N(5)-glutamine methyltransferase activity"/>
    <property type="evidence" value="ECO:0007669"/>
    <property type="project" value="UniProtKB-EC"/>
</dbReference>
<evidence type="ECO:0000256" key="4">
    <source>
        <dbReference type="ARBA" id="ARBA00048391"/>
    </source>
</evidence>
<feature type="binding site" evidence="5">
    <location>
        <position position="179"/>
    </location>
    <ligand>
        <name>S-adenosyl-L-methionine</name>
        <dbReference type="ChEBI" id="CHEBI:59789"/>
    </ligand>
</feature>